<feature type="coiled-coil region" evidence="1">
    <location>
        <begin position="15"/>
        <end position="42"/>
    </location>
</feature>
<comment type="caution">
    <text evidence="2">The sequence shown here is derived from an EMBL/GenBank/DDBJ whole genome shotgun (WGS) entry which is preliminary data.</text>
</comment>
<reference evidence="2" key="1">
    <citation type="journal article" date="2020" name="mSystems">
        <title>Genome- and Community-Level Interaction Insights into Carbon Utilization and Element Cycling Functions of Hydrothermarchaeota in Hydrothermal Sediment.</title>
        <authorList>
            <person name="Zhou Z."/>
            <person name="Liu Y."/>
            <person name="Xu W."/>
            <person name="Pan J."/>
            <person name="Luo Z.H."/>
            <person name="Li M."/>
        </authorList>
    </citation>
    <scope>NUCLEOTIDE SEQUENCE [LARGE SCALE GENOMIC DNA]</scope>
    <source>
        <strain evidence="2">SpSt-125</strain>
    </source>
</reference>
<proteinExistence type="predicted"/>
<sequence>MSYVVRDFNNVGEFMKFLDEEIAQYRRVLGELLKKLEELRVRAEYEKKIRSTLAKLGLPETSPTNEISLRSVKIIVNPSASQELSSLESAIEALNNKLTQLTAIRKEVEVLGGVDVDVKLSVVYMDGLPKLIILRI</sequence>
<dbReference type="AlphaFoldDB" id="A0A7J2U251"/>
<accession>A0A7J2U251</accession>
<organism evidence="2">
    <name type="scientific">Ignisphaera aggregans</name>
    <dbReference type="NCBI Taxonomy" id="334771"/>
    <lineage>
        <taxon>Archaea</taxon>
        <taxon>Thermoproteota</taxon>
        <taxon>Thermoprotei</taxon>
        <taxon>Desulfurococcales</taxon>
        <taxon>Desulfurococcaceae</taxon>
        <taxon>Ignisphaera</taxon>
    </lineage>
</organism>
<name>A0A7J2U251_9CREN</name>
<evidence type="ECO:0000313" key="2">
    <source>
        <dbReference type="EMBL" id="HEM66908.1"/>
    </source>
</evidence>
<evidence type="ECO:0000256" key="1">
    <source>
        <dbReference type="SAM" id="Coils"/>
    </source>
</evidence>
<feature type="coiled-coil region" evidence="1">
    <location>
        <begin position="77"/>
        <end position="111"/>
    </location>
</feature>
<protein>
    <submittedName>
        <fullName evidence="2">Uncharacterized protein</fullName>
    </submittedName>
</protein>
<gene>
    <name evidence="2" type="ORF">ENO26_04975</name>
</gene>
<dbReference type="EMBL" id="DSEU01000038">
    <property type="protein sequence ID" value="HEM66908.1"/>
    <property type="molecule type" value="Genomic_DNA"/>
</dbReference>
<keyword evidence="1" id="KW-0175">Coiled coil</keyword>